<sequence length="248" mass="27214">MKAWGVLLILLSVLALPARGDHLPPLRIAVPAFAPFAWQDDAGRLHGALVRVVRQIQAHYSERMDVVLMPYARFLEQLRKGQLDAALIFDNPALENHVIRLGPVSRSRVLLFCSSVTPGVTPKNLDPLGPLAVIQGASFGPAVDDNPGIRRVEVATYRQGWRMLQLGRVNGIVGPEEGLLYAAEEAGISLKQLPPPMLLGEKEWILHLSRQSLHYGNWAELDKAVKAVARPALIRDLVAAEPAPEPRP</sequence>
<proteinExistence type="predicted"/>
<dbReference type="AlphaFoldDB" id="A0AB39UU90"/>
<dbReference type="SUPFAM" id="SSF53850">
    <property type="entry name" value="Periplasmic binding protein-like II"/>
    <property type="match status" value="1"/>
</dbReference>
<reference evidence="1" key="1">
    <citation type="submission" date="2024-05" db="EMBL/GenBank/DDBJ databases">
        <title>Genome sequencing of novel strain.</title>
        <authorList>
            <person name="Ganbat D."/>
            <person name="Ganbat S."/>
            <person name="Lee S.-J."/>
        </authorList>
    </citation>
    <scope>NUCLEOTIDE SEQUENCE</scope>
    <source>
        <strain evidence="1">SMD15-11</strain>
    </source>
</reference>
<dbReference type="Gene3D" id="3.40.190.10">
    <property type="entry name" value="Periplasmic binding protein-like II"/>
    <property type="match status" value="2"/>
</dbReference>
<name>A0AB39UU90_9GAMM</name>
<dbReference type="KEGG" id="tcd:AAIA72_13750"/>
<dbReference type="RefSeq" id="WP_369600882.1">
    <property type="nucleotide sequence ID" value="NZ_CP154858.1"/>
</dbReference>
<protein>
    <submittedName>
        <fullName evidence="1">Transporter substrate-binding domain-containing protein</fullName>
    </submittedName>
</protein>
<evidence type="ECO:0000313" key="1">
    <source>
        <dbReference type="EMBL" id="XDT71858.1"/>
    </source>
</evidence>
<gene>
    <name evidence="1" type="ORF">AAIA72_13750</name>
</gene>
<accession>A0AB39UU90</accession>
<dbReference type="EMBL" id="CP154858">
    <property type="protein sequence ID" value="XDT71858.1"/>
    <property type="molecule type" value="Genomic_DNA"/>
</dbReference>
<organism evidence="1">
    <name type="scientific">Thermohahella caldifontis</name>
    <dbReference type="NCBI Taxonomy" id="3142973"/>
    <lineage>
        <taxon>Bacteria</taxon>
        <taxon>Pseudomonadati</taxon>
        <taxon>Pseudomonadota</taxon>
        <taxon>Gammaproteobacteria</taxon>
        <taxon>Oceanospirillales</taxon>
        <taxon>Hahellaceae</taxon>
        <taxon>Thermohahella</taxon>
    </lineage>
</organism>